<dbReference type="EMBL" id="CP030058">
    <property type="protein sequence ID" value="QOZ64676.1"/>
    <property type="molecule type" value="Genomic_DNA"/>
</dbReference>
<evidence type="ECO:0000313" key="3">
    <source>
        <dbReference type="EMBL" id="QOZ64676.1"/>
    </source>
</evidence>
<dbReference type="AlphaFoldDB" id="A0A410VIE3"/>
<evidence type="ECO:0000313" key="4">
    <source>
        <dbReference type="Proteomes" id="UP000593880"/>
    </source>
</evidence>
<name>A0A410VIE3_9BRAD</name>
<geneLocation type="plasmid" evidence="3 4">
    <name>unnamed</name>
</geneLocation>
<evidence type="ECO:0000313" key="2">
    <source>
        <dbReference type="EMBL" id="GGI25875.1"/>
    </source>
</evidence>
<reference evidence="2" key="1">
    <citation type="journal article" date="2014" name="Int. J. Syst. Evol. Microbiol.">
        <title>Complete genome sequence of Corynebacterium casei LMG S-19264T (=DSM 44701T), isolated from a smear-ripened cheese.</title>
        <authorList>
            <consortium name="US DOE Joint Genome Institute (JGI-PGF)"/>
            <person name="Walter F."/>
            <person name="Albersmeier A."/>
            <person name="Kalinowski J."/>
            <person name="Ruckert C."/>
        </authorList>
    </citation>
    <scope>NUCLEOTIDE SEQUENCE</scope>
    <source>
        <strain evidence="2">CGMCC 1.15034</strain>
    </source>
</reference>
<keyword evidence="4" id="KW-1185">Reference proteome</keyword>
<dbReference type="Proteomes" id="UP000593880">
    <property type="component" value="Plasmid unnamed"/>
</dbReference>
<dbReference type="OrthoDB" id="8237719at2"/>
<keyword evidence="1" id="KW-0472">Membrane</keyword>
<evidence type="ECO:0000256" key="1">
    <source>
        <dbReference type="SAM" id="Phobius"/>
    </source>
</evidence>
<accession>A0A410VIE3</accession>
<evidence type="ECO:0000313" key="5">
    <source>
        <dbReference type="Proteomes" id="UP000625079"/>
    </source>
</evidence>
<dbReference type="Proteomes" id="UP000625079">
    <property type="component" value="Unassembled WGS sequence"/>
</dbReference>
<feature type="transmembrane region" description="Helical" evidence="1">
    <location>
        <begin position="21"/>
        <end position="43"/>
    </location>
</feature>
<keyword evidence="3" id="KW-0614">Plasmid</keyword>
<gene>
    <name evidence="2" type="ORF">GCM10010987_36580</name>
    <name evidence="3" type="ORF">XH86_39240</name>
</gene>
<organism evidence="2 5">
    <name type="scientific">Bradyrhizobium guangdongense</name>
    <dbReference type="NCBI Taxonomy" id="1325090"/>
    <lineage>
        <taxon>Bacteria</taxon>
        <taxon>Pseudomonadati</taxon>
        <taxon>Pseudomonadota</taxon>
        <taxon>Alphaproteobacteria</taxon>
        <taxon>Hyphomicrobiales</taxon>
        <taxon>Nitrobacteraceae</taxon>
        <taxon>Bradyrhizobium</taxon>
    </lineage>
</organism>
<reference evidence="2" key="3">
    <citation type="submission" date="2022-12" db="EMBL/GenBank/DDBJ databases">
        <authorList>
            <person name="Sun Q."/>
            <person name="Zhou Y."/>
        </authorList>
    </citation>
    <scope>NUCLEOTIDE SEQUENCE</scope>
    <source>
        <strain evidence="2">CGMCC 1.15034</strain>
    </source>
</reference>
<sequence length="132" mass="14014">MCAFRLCNASRSVAGFTIVEALAALAIATAMLAAIGSLMSTSIKGARRIDDRMVLVETARTLAAALPPRGDATTGVTSGELNGIVWRVDISPLLRTASDKQQWVPKRVRIQVKSSAGTSFALETARLGRRSQ</sequence>
<dbReference type="RefSeq" id="WP_128930067.1">
    <property type="nucleotide sequence ID" value="NZ_BMHC01000007.1"/>
</dbReference>
<keyword evidence="1" id="KW-0812">Transmembrane</keyword>
<keyword evidence="1" id="KW-1133">Transmembrane helix</keyword>
<dbReference type="EMBL" id="BMHC01000007">
    <property type="protein sequence ID" value="GGI25875.1"/>
    <property type="molecule type" value="Genomic_DNA"/>
</dbReference>
<reference evidence="3 4" key="2">
    <citation type="submission" date="2018-06" db="EMBL/GenBank/DDBJ databases">
        <title>Comparative genomics of rhizobia nodulating Arachis hypogaea in China.</title>
        <authorList>
            <person name="Li Y."/>
        </authorList>
    </citation>
    <scope>NUCLEOTIDE SEQUENCE [LARGE SCALE GENOMIC DNA]</scope>
    <source>
        <strain evidence="3 4">CCBAU 51658</strain>
        <plasmid evidence="3 4">unnamed</plasmid>
    </source>
</reference>
<proteinExistence type="predicted"/>
<protein>
    <submittedName>
        <fullName evidence="3">General secretion pathway protein GspI</fullName>
    </submittedName>
</protein>